<evidence type="ECO:0000259" key="3">
    <source>
        <dbReference type="PROSITE" id="PS50110"/>
    </source>
</evidence>
<dbReference type="STRING" id="1193682.BJP25_13880"/>
<dbReference type="Proteomes" id="UP000186040">
    <property type="component" value="Unassembled WGS sequence"/>
</dbReference>
<protein>
    <recommendedName>
        <fullName evidence="3">Response regulatory domain-containing protein</fullName>
    </recommendedName>
</protein>
<sequence length="122" mass="12753">MTRVLVVDDDEDVVEVLSLSLSACRGWTVRTETSGSAALAACAAFAPHAVLLDVEMPVLDGPAVLARLRADPLTRELPVVFVTGAVEPGLAVRLRALGAAAVLPKPFDPLRIGDEVALALGW</sequence>
<dbReference type="SUPFAM" id="SSF52172">
    <property type="entry name" value="CheY-like"/>
    <property type="match status" value="1"/>
</dbReference>
<organism evidence="4 5">
    <name type="scientific">Actinokineospora bangkokensis</name>
    <dbReference type="NCBI Taxonomy" id="1193682"/>
    <lineage>
        <taxon>Bacteria</taxon>
        <taxon>Bacillati</taxon>
        <taxon>Actinomycetota</taxon>
        <taxon>Actinomycetes</taxon>
        <taxon>Pseudonocardiales</taxon>
        <taxon>Pseudonocardiaceae</taxon>
        <taxon>Actinokineospora</taxon>
    </lineage>
</organism>
<dbReference type="GO" id="GO:0000160">
    <property type="term" value="P:phosphorelay signal transduction system"/>
    <property type="evidence" value="ECO:0007669"/>
    <property type="project" value="InterPro"/>
</dbReference>
<evidence type="ECO:0000256" key="2">
    <source>
        <dbReference type="PROSITE-ProRule" id="PRU00169"/>
    </source>
</evidence>
<dbReference type="SMART" id="SM00448">
    <property type="entry name" value="REC"/>
    <property type="match status" value="1"/>
</dbReference>
<dbReference type="PANTHER" id="PTHR44591">
    <property type="entry name" value="STRESS RESPONSE REGULATOR PROTEIN 1"/>
    <property type="match status" value="1"/>
</dbReference>
<dbReference type="PANTHER" id="PTHR44591:SF3">
    <property type="entry name" value="RESPONSE REGULATORY DOMAIN-CONTAINING PROTEIN"/>
    <property type="match status" value="1"/>
</dbReference>
<dbReference type="RefSeq" id="WP_075974267.1">
    <property type="nucleotide sequence ID" value="NZ_MKQR01000008.1"/>
</dbReference>
<proteinExistence type="predicted"/>
<keyword evidence="1 2" id="KW-0597">Phosphoprotein</keyword>
<evidence type="ECO:0000313" key="5">
    <source>
        <dbReference type="Proteomes" id="UP000186040"/>
    </source>
</evidence>
<dbReference type="InterPro" id="IPR001789">
    <property type="entry name" value="Sig_transdc_resp-reg_receiver"/>
</dbReference>
<accession>A0A1Q9LPV5</accession>
<dbReference type="Pfam" id="PF00072">
    <property type="entry name" value="Response_reg"/>
    <property type="match status" value="1"/>
</dbReference>
<dbReference type="Gene3D" id="3.40.50.2300">
    <property type="match status" value="1"/>
</dbReference>
<dbReference type="AlphaFoldDB" id="A0A1Q9LPV5"/>
<keyword evidence="5" id="KW-1185">Reference proteome</keyword>
<dbReference type="OrthoDB" id="9800897at2"/>
<name>A0A1Q9LPV5_9PSEU</name>
<evidence type="ECO:0000313" key="4">
    <source>
        <dbReference type="EMBL" id="OLR94060.1"/>
    </source>
</evidence>
<reference evidence="4 5" key="1">
    <citation type="submission" date="2016-10" db="EMBL/GenBank/DDBJ databases">
        <title>The Draft Genome Sequence of Actinokineospora bangkokensis 44EHWT reveals the biosynthetic pathway of antifungal compounds Thailandins with unusual extender unit butylmalonyl-CoA.</title>
        <authorList>
            <person name="Greule A."/>
            <person name="Intra B."/>
            <person name="Flemming S."/>
            <person name="Rommel M.G."/>
            <person name="Panbangred W."/>
            <person name="Bechthold A."/>
        </authorList>
    </citation>
    <scope>NUCLEOTIDE SEQUENCE [LARGE SCALE GENOMIC DNA]</scope>
    <source>
        <strain evidence="4 5">44EHW</strain>
    </source>
</reference>
<dbReference type="InterPro" id="IPR050595">
    <property type="entry name" value="Bact_response_regulator"/>
</dbReference>
<feature type="domain" description="Response regulatory" evidence="3">
    <location>
        <begin position="3"/>
        <end position="120"/>
    </location>
</feature>
<dbReference type="InterPro" id="IPR011006">
    <property type="entry name" value="CheY-like_superfamily"/>
</dbReference>
<feature type="modified residue" description="4-aspartylphosphate" evidence="2">
    <location>
        <position position="53"/>
    </location>
</feature>
<comment type="caution">
    <text evidence="4">The sequence shown here is derived from an EMBL/GenBank/DDBJ whole genome shotgun (WGS) entry which is preliminary data.</text>
</comment>
<evidence type="ECO:0000256" key="1">
    <source>
        <dbReference type="ARBA" id="ARBA00022553"/>
    </source>
</evidence>
<dbReference type="EMBL" id="MKQR01000008">
    <property type="protein sequence ID" value="OLR94060.1"/>
    <property type="molecule type" value="Genomic_DNA"/>
</dbReference>
<gene>
    <name evidence="4" type="ORF">BJP25_13880</name>
</gene>
<dbReference type="PROSITE" id="PS50110">
    <property type="entry name" value="RESPONSE_REGULATORY"/>
    <property type="match status" value="1"/>
</dbReference>